<sequence>MAQREPDMERIRQAFAFYEAENFTSAIRIWFDLAELGSVWSMIEVGRCYQSGRGVPQNSGEAEQWFKRAFAGGSQIAMLKCARSAYAREDHGACEAILQIGVNQDWTPAIFWQAWYRHRRSKSKETYRTIFPMLRTAARRGHPAARMVLASCMMRGKFGLFRIPKGIILAVQAALEENFDAGEDSQNKISR</sequence>
<evidence type="ECO:0000313" key="2">
    <source>
        <dbReference type="Proteomes" id="UP000554342"/>
    </source>
</evidence>
<dbReference type="SUPFAM" id="SSF81901">
    <property type="entry name" value="HCP-like"/>
    <property type="match status" value="1"/>
</dbReference>
<protein>
    <submittedName>
        <fullName evidence="1">TPR repeat protein</fullName>
    </submittedName>
</protein>
<organism evidence="1 2">
    <name type="scientific">Stakelama sediminis</name>
    <dbReference type="NCBI Taxonomy" id="463200"/>
    <lineage>
        <taxon>Bacteria</taxon>
        <taxon>Pseudomonadati</taxon>
        <taxon>Pseudomonadota</taxon>
        <taxon>Alphaproteobacteria</taxon>
        <taxon>Sphingomonadales</taxon>
        <taxon>Sphingomonadaceae</taxon>
        <taxon>Stakelama</taxon>
    </lineage>
</organism>
<reference evidence="1 2" key="1">
    <citation type="submission" date="2020-08" db="EMBL/GenBank/DDBJ databases">
        <title>Genomic Encyclopedia of Type Strains, Phase IV (KMG-IV): sequencing the most valuable type-strain genomes for metagenomic binning, comparative biology and taxonomic classification.</title>
        <authorList>
            <person name="Goeker M."/>
        </authorList>
    </citation>
    <scope>NUCLEOTIDE SEQUENCE [LARGE SCALE GENOMIC DNA]</scope>
    <source>
        <strain evidence="1 2">DSM 27203</strain>
    </source>
</reference>
<comment type="caution">
    <text evidence="1">The sequence shown here is derived from an EMBL/GenBank/DDBJ whole genome shotgun (WGS) entry which is preliminary data.</text>
</comment>
<keyword evidence="2" id="KW-1185">Reference proteome</keyword>
<gene>
    <name evidence="1" type="ORF">FHR23_002998</name>
</gene>
<dbReference type="AlphaFoldDB" id="A0A840Z215"/>
<dbReference type="Proteomes" id="UP000554342">
    <property type="component" value="Unassembled WGS sequence"/>
</dbReference>
<dbReference type="RefSeq" id="WP_184005520.1">
    <property type="nucleotide sequence ID" value="NZ_BAABIF010000029.1"/>
</dbReference>
<accession>A0A840Z215</accession>
<dbReference type="EMBL" id="JACIJI010000008">
    <property type="protein sequence ID" value="MBB5720038.1"/>
    <property type="molecule type" value="Genomic_DNA"/>
</dbReference>
<name>A0A840Z215_9SPHN</name>
<proteinExistence type="predicted"/>
<dbReference type="InterPro" id="IPR011990">
    <property type="entry name" value="TPR-like_helical_dom_sf"/>
</dbReference>
<evidence type="ECO:0000313" key="1">
    <source>
        <dbReference type="EMBL" id="MBB5720038.1"/>
    </source>
</evidence>
<dbReference type="Gene3D" id="1.25.40.10">
    <property type="entry name" value="Tetratricopeptide repeat domain"/>
    <property type="match status" value="1"/>
</dbReference>